<proteinExistence type="predicted"/>
<dbReference type="EMBL" id="JBJOSA010000023">
    <property type="protein sequence ID" value="MFL8938835.1"/>
    <property type="molecule type" value="Genomic_DNA"/>
</dbReference>
<organism evidence="2 3">
    <name type="scientific">Rossellomorea oryzaecorticis</name>
    <dbReference type="NCBI Taxonomy" id="1396505"/>
    <lineage>
        <taxon>Bacteria</taxon>
        <taxon>Bacillati</taxon>
        <taxon>Bacillota</taxon>
        <taxon>Bacilli</taxon>
        <taxon>Bacillales</taxon>
        <taxon>Bacillaceae</taxon>
        <taxon>Rossellomorea</taxon>
    </lineage>
</organism>
<accession>A0ABW8VVG8</accession>
<evidence type="ECO:0000313" key="2">
    <source>
        <dbReference type="EMBL" id="MFL8938835.1"/>
    </source>
</evidence>
<evidence type="ECO:0000256" key="1">
    <source>
        <dbReference type="SAM" id="Phobius"/>
    </source>
</evidence>
<keyword evidence="1" id="KW-0472">Membrane</keyword>
<keyword evidence="3" id="KW-1185">Reference proteome</keyword>
<dbReference type="RefSeq" id="WP_214872717.1">
    <property type="nucleotide sequence ID" value="NZ_JBJOSA010000023.1"/>
</dbReference>
<gene>
    <name evidence="2" type="ORF">ACKA06_18785</name>
</gene>
<protein>
    <submittedName>
        <fullName evidence="2">Uncharacterized protein</fullName>
    </submittedName>
</protein>
<comment type="caution">
    <text evidence="2">The sequence shown here is derived from an EMBL/GenBank/DDBJ whole genome shotgun (WGS) entry which is preliminary data.</text>
</comment>
<reference evidence="2 3" key="1">
    <citation type="submission" date="2024-12" db="EMBL/GenBank/DDBJ databases">
        <authorList>
            <person name="Li X."/>
            <person name="Zhang D."/>
        </authorList>
    </citation>
    <scope>NUCLEOTIDE SEQUENCE [LARGE SCALE GENOMIC DNA]</scope>
    <source>
        <strain evidence="2 3">JCM19602</strain>
    </source>
</reference>
<feature type="transmembrane region" description="Helical" evidence="1">
    <location>
        <begin position="36"/>
        <end position="57"/>
    </location>
</feature>
<sequence length="67" mass="7761">MRVLSIVMFMLLLVIFGLSFFAGHESLQPYLVVMIWIRRVLLGIVMVIAGISIYKLFNTPRKQKKGY</sequence>
<name>A0ABW8VVG8_9BACI</name>
<keyword evidence="1" id="KW-1133">Transmembrane helix</keyword>
<evidence type="ECO:0000313" key="3">
    <source>
        <dbReference type="Proteomes" id="UP001628668"/>
    </source>
</evidence>
<dbReference type="Proteomes" id="UP001628668">
    <property type="component" value="Unassembled WGS sequence"/>
</dbReference>
<keyword evidence="1" id="KW-0812">Transmembrane</keyword>